<dbReference type="STRING" id="1608583.BN1356_01671"/>
<dbReference type="Proteomes" id="UP000198604">
    <property type="component" value="Unassembled WGS sequence"/>
</dbReference>
<evidence type="ECO:0000256" key="2">
    <source>
        <dbReference type="PIRSR" id="PIRSR605754-1"/>
    </source>
</evidence>
<reference evidence="4" key="1">
    <citation type="submission" date="2015-03" db="EMBL/GenBank/DDBJ databases">
        <authorList>
            <person name="Urmite Genomes"/>
        </authorList>
    </citation>
    <scope>NUCLEOTIDE SEQUENCE [LARGE SCALE GENOMIC DNA]</scope>
    <source>
        <strain evidence="4">FF10</strain>
    </source>
</reference>
<dbReference type="RefSeq" id="WP_245620325.1">
    <property type="nucleotide sequence ID" value="NZ_CTEN01000003.1"/>
</dbReference>
<dbReference type="EMBL" id="CTEN01000003">
    <property type="protein sequence ID" value="CQR25330.1"/>
    <property type="molecule type" value="Genomic_DNA"/>
</dbReference>
<dbReference type="Gene3D" id="2.40.260.10">
    <property type="entry name" value="Sortase"/>
    <property type="match status" value="1"/>
</dbReference>
<evidence type="ECO:0000313" key="4">
    <source>
        <dbReference type="Proteomes" id="UP000198604"/>
    </source>
</evidence>
<name>A0A0E4CT55_9STRE</name>
<dbReference type="SUPFAM" id="SSF63817">
    <property type="entry name" value="Sortase"/>
    <property type="match status" value="1"/>
</dbReference>
<dbReference type="NCBIfam" id="TIGR01076">
    <property type="entry name" value="sortase_fam"/>
    <property type="match status" value="1"/>
</dbReference>
<sequence precursor="true">MRFLGLICIGSGGFLAWHNIAEAEAATQSSQEIGEILNRLTSRQVPVSEDGAMPIETVDSVTYIGNLIIPSEQIQLPVAGDYSFEQMYKTPTRYSGSYYTDDLVICAHNYRSHFDPLRTISLGQEIFLKTVDGQTIRYIISNREVIEPTEVEKVFKDQGVDGDWDLTLFTCTPTGLARVLVRCVRI</sequence>
<feature type="active site" description="Acyl-thioester intermediate" evidence="2">
    <location>
        <position position="171"/>
    </location>
</feature>
<feature type="active site" description="Proton donor/acceptor" evidence="2">
    <location>
        <position position="108"/>
    </location>
</feature>
<dbReference type="Pfam" id="PF04203">
    <property type="entry name" value="Sortase"/>
    <property type="match status" value="1"/>
</dbReference>
<dbReference type="AlphaFoldDB" id="A0A0E4CT55"/>
<dbReference type="CDD" id="cd00004">
    <property type="entry name" value="Sortase"/>
    <property type="match status" value="1"/>
</dbReference>
<organism evidence="3 4">
    <name type="scientific">Streptococcus varani</name>
    <dbReference type="NCBI Taxonomy" id="1608583"/>
    <lineage>
        <taxon>Bacteria</taxon>
        <taxon>Bacillati</taxon>
        <taxon>Bacillota</taxon>
        <taxon>Bacilli</taxon>
        <taxon>Lactobacillales</taxon>
        <taxon>Streptococcaceae</taxon>
        <taxon>Streptococcus</taxon>
    </lineage>
</organism>
<evidence type="ECO:0000313" key="3">
    <source>
        <dbReference type="EMBL" id="CQR25330.1"/>
    </source>
</evidence>
<dbReference type="InterPro" id="IPR005754">
    <property type="entry name" value="Sortase"/>
</dbReference>
<protein>
    <submittedName>
        <fullName evidence="3">Sortase</fullName>
    </submittedName>
</protein>
<proteinExistence type="predicted"/>
<keyword evidence="1" id="KW-0378">Hydrolase</keyword>
<dbReference type="GO" id="GO:0016787">
    <property type="term" value="F:hydrolase activity"/>
    <property type="evidence" value="ECO:0007669"/>
    <property type="project" value="UniProtKB-KW"/>
</dbReference>
<accession>A0A0E4CT55</accession>
<keyword evidence="4" id="KW-1185">Reference proteome</keyword>
<evidence type="ECO:0000256" key="1">
    <source>
        <dbReference type="ARBA" id="ARBA00022801"/>
    </source>
</evidence>
<gene>
    <name evidence="3" type="ORF">BN1356_01671</name>
</gene>
<dbReference type="InterPro" id="IPR023365">
    <property type="entry name" value="Sortase_dom-sf"/>
</dbReference>